<dbReference type="AlphaFoldDB" id="A0A1X0NBQ4"/>
<proteinExistence type="predicted"/>
<evidence type="ECO:0000256" key="2">
    <source>
        <dbReference type="SAM" id="Phobius"/>
    </source>
</evidence>
<sequence>MVTTSTCWSVLDLDHDADERSIKRQYARLLKTTRPDDDPAAFQTLRDAYEQALDWARNRPQSDAEQSGAEFFEEPVTSRPFADEPVLAVDTPVERMVPVPEHNVPLVRPSVELSWYEQASLTTPDNLAAQRQIAHGQGCDEEFQQQLARRCLLDPEEHLLLIKAAVAQLRWLTPWQKVHFRPHQVQRLTQALLDSSLPCLRALLAAHQEREFLDALKALEQQPWLSSLDQHDQLEHWTMTLLLNNDDWSAALFERVSALFDWDSKHDVHSGTPSLWMHLIERCERKEFVRHQRQLLQSPLDNAPAYAARLILEPPPLKERLRIARESDDSVLEACERLSFDLQHRFPDLMEQFPNADPESWRKLRKQVDYNPKIRVYLFGVALTLAMLFSPSRQNPAGWGDVMVWAITLPLILLWGFYIAKTIWTKACDQVRPLDTWLSERLMPDFLSWPGYRALPIRHGVPVLAIGSIYAQNQPLALAAYGMAMVIWIYLSPYRLSLVRDAIVAKTGGWQSVKDYCARNTGRWVMIVMGLMLTFVIAVILMGPGPRH</sequence>
<organism evidence="4 5">
    <name type="scientific">Pseudomonas floridensis</name>
    <dbReference type="NCBI Taxonomy" id="1958950"/>
    <lineage>
        <taxon>Bacteria</taxon>
        <taxon>Pseudomonadati</taxon>
        <taxon>Pseudomonadota</taxon>
        <taxon>Gammaproteobacteria</taxon>
        <taxon>Pseudomonadales</taxon>
        <taxon>Pseudomonadaceae</taxon>
        <taxon>Pseudomonas</taxon>
    </lineage>
</organism>
<dbReference type="Gene3D" id="1.10.287.110">
    <property type="entry name" value="DnaJ domain"/>
    <property type="match status" value="1"/>
</dbReference>
<dbReference type="Proteomes" id="UP000192815">
    <property type="component" value="Unassembled WGS sequence"/>
</dbReference>
<evidence type="ECO:0000313" key="5">
    <source>
        <dbReference type="Proteomes" id="UP000192815"/>
    </source>
</evidence>
<accession>A0A1X0NBQ4</accession>
<feature type="transmembrane region" description="Helical" evidence="2">
    <location>
        <begin position="374"/>
        <end position="390"/>
    </location>
</feature>
<keyword evidence="1" id="KW-0143">Chaperone</keyword>
<comment type="caution">
    <text evidence="4">The sequence shown here is derived from an EMBL/GenBank/DDBJ whole genome shotgun (WGS) entry which is preliminary data.</text>
</comment>
<feature type="transmembrane region" description="Helical" evidence="2">
    <location>
        <begin position="402"/>
        <end position="420"/>
    </location>
</feature>
<keyword evidence="5" id="KW-1185">Reference proteome</keyword>
<feature type="transmembrane region" description="Helical" evidence="2">
    <location>
        <begin position="524"/>
        <end position="543"/>
    </location>
</feature>
<evidence type="ECO:0000313" key="4">
    <source>
        <dbReference type="EMBL" id="ORC61633.1"/>
    </source>
</evidence>
<keyword evidence="2" id="KW-0472">Membrane</keyword>
<protein>
    <submittedName>
        <fullName evidence="4">Molecular chaperone DnaJ</fullName>
    </submittedName>
</protein>
<reference evidence="5" key="1">
    <citation type="submission" date="2017-02" db="EMBL/GenBank/DDBJ databases">
        <title>Pseudomonas floridae sp. nov., a novel pathogenic bacterial species isolated from tomato.</title>
        <authorList>
            <person name="Timilsina S."/>
            <person name="Vallad G.E."/>
            <person name="Jones J.B."/>
        </authorList>
    </citation>
    <scope>NUCLEOTIDE SEQUENCE [LARGE SCALE GENOMIC DNA]</scope>
    <source>
        <strain evidence="5">GEV388</strain>
    </source>
</reference>
<dbReference type="STRING" id="1958950.BZK31_02340"/>
<dbReference type="InterPro" id="IPR036869">
    <property type="entry name" value="J_dom_sf"/>
</dbReference>
<dbReference type="EMBL" id="MUIO01000008">
    <property type="protein sequence ID" value="ORC61633.1"/>
    <property type="molecule type" value="Genomic_DNA"/>
</dbReference>
<dbReference type="OrthoDB" id="5524449at2"/>
<dbReference type="SUPFAM" id="SSF46565">
    <property type="entry name" value="Chaperone J-domain"/>
    <property type="match status" value="1"/>
</dbReference>
<dbReference type="RefSeq" id="WP_083181136.1">
    <property type="nucleotide sequence ID" value="NZ_CBCRZR010000040.1"/>
</dbReference>
<dbReference type="InterPro" id="IPR001623">
    <property type="entry name" value="DnaJ_domain"/>
</dbReference>
<keyword evidence="2" id="KW-1133">Transmembrane helix</keyword>
<evidence type="ECO:0000256" key="1">
    <source>
        <dbReference type="ARBA" id="ARBA00023186"/>
    </source>
</evidence>
<name>A0A1X0NBQ4_9PSED</name>
<feature type="domain" description="J" evidence="3">
    <location>
        <begin position="6"/>
        <end position="66"/>
    </location>
</feature>
<keyword evidence="2" id="KW-0812">Transmembrane</keyword>
<evidence type="ECO:0000259" key="3">
    <source>
        <dbReference type="PROSITE" id="PS50076"/>
    </source>
</evidence>
<dbReference type="PROSITE" id="PS50076">
    <property type="entry name" value="DNAJ_2"/>
    <property type="match status" value="1"/>
</dbReference>
<gene>
    <name evidence="4" type="ORF">BZK31_02340</name>
</gene>